<dbReference type="EMBL" id="VSRR010124618">
    <property type="protein sequence ID" value="MPD00835.1"/>
    <property type="molecule type" value="Genomic_DNA"/>
</dbReference>
<dbReference type="Proteomes" id="UP000324222">
    <property type="component" value="Unassembled WGS sequence"/>
</dbReference>
<name>A0A5B7K7Z3_PORTR</name>
<protein>
    <submittedName>
        <fullName evidence="1">Uncharacterized protein</fullName>
    </submittedName>
</protein>
<accession>A0A5B7K7Z3</accession>
<gene>
    <name evidence="1" type="ORF">E2C01_096336</name>
</gene>
<dbReference type="AlphaFoldDB" id="A0A5B7K7Z3"/>
<evidence type="ECO:0000313" key="2">
    <source>
        <dbReference type="Proteomes" id="UP000324222"/>
    </source>
</evidence>
<evidence type="ECO:0000313" key="1">
    <source>
        <dbReference type="EMBL" id="MPD00835.1"/>
    </source>
</evidence>
<keyword evidence="2" id="KW-1185">Reference proteome</keyword>
<sequence length="32" mass="3748">MWRIGWTGRWLTGSQAYTSTHSKPSTLLTMHR</sequence>
<proteinExistence type="predicted"/>
<reference evidence="1 2" key="1">
    <citation type="submission" date="2019-05" db="EMBL/GenBank/DDBJ databases">
        <title>Another draft genome of Portunus trituberculatus and its Hox gene families provides insights of decapod evolution.</title>
        <authorList>
            <person name="Jeong J.-H."/>
            <person name="Song I."/>
            <person name="Kim S."/>
            <person name="Choi T."/>
            <person name="Kim D."/>
            <person name="Ryu S."/>
            <person name="Kim W."/>
        </authorList>
    </citation>
    <scope>NUCLEOTIDE SEQUENCE [LARGE SCALE GENOMIC DNA]</scope>
    <source>
        <tissue evidence="1">Muscle</tissue>
    </source>
</reference>
<comment type="caution">
    <text evidence="1">The sequence shown here is derived from an EMBL/GenBank/DDBJ whole genome shotgun (WGS) entry which is preliminary data.</text>
</comment>
<organism evidence="1 2">
    <name type="scientific">Portunus trituberculatus</name>
    <name type="common">Swimming crab</name>
    <name type="synonym">Neptunus trituberculatus</name>
    <dbReference type="NCBI Taxonomy" id="210409"/>
    <lineage>
        <taxon>Eukaryota</taxon>
        <taxon>Metazoa</taxon>
        <taxon>Ecdysozoa</taxon>
        <taxon>Arthropoda</taxon>
        <taxon>Crustacea</taxon>
        <taxon>Multicrustacea</taxon>
        <taxon>Malacostraca</taxon>
        <taxon>Eumalacostraca</taxon>
        <taxon>Eucarida</taxon>
        <taxon>Decapoda</taxon>
        <taxon>Pleocyemata</taxon>
        <taxon>Brachyura</taxon>
        <taxon>Eubrachyura</taxon>
        <taxon>Portunoidea</taxon>
        <taxon>Portunidae</taxon>
        <taxon>Portuninae</taxon>
        <taxon>Portunus</taxon>
    </lineage>
</organism>